<dbReference type="RefSeq" id="XP_070853681.1">
    <property type="nucleotide sequence ID" value="XM_070997580.1"/>
</dbReference>
<keyword evidence="2" id="KW-1185">Reference proteome</keyword>
<protein>
    <submittedName>
        <fullName evidence="3">Accessory gland protein Acp29AB-like</fullName>
    </submittedName>
</protein>
<evidence type="ECO:0000313" key="2">
    <source>
        <dbReference type="Proteomes" id="UP001652628"/>
    </source>
</evidence>
<keyword evidence="1" id="KW-0732">Signal</keyword>
<feature type="chain" id="PRO_5046848249" evidence="1">
    <location>
        <begin position="22"/>
        <end position="101"/>
    </location>
</feature>
<organism evidence="2 3">
    <name type="scientific">Drosophila suzukii</name>
    <name type="common">Spotted-wing drosophila fruit fly</name>
    <dbReference type="NCBI Taxonomy" id="28584"/>
    <lineage>
        <taxon>Eukaryota</taxon>
        <taxon>Metazoa</taxon>
        <taxon>Ecdysozoa</taxon>
        <taxon>Arthropoda</taxon>
        <taxon>Hexapoda</taxon>
        <taxon>Insecta</taxon>
        <taxon>Pterygota</taxon>
        <taxon>Neoptera</taxon>
        <taxon>Endopterygota</taxon>
        <taxon>Diptera</taxon>
        <taxon>Brachycera</taxon>
        <taxon>Muscomorpha</taxon>
        <taxon>Ephydroidea</taxon>
        <taxon>Drosophilidae</taxon>
        <taxon>Drosophila</taxon>
        <taxon>Sophophora</taxon>
    </lineage>
</organism>
<name>A0ABM4TUM9_DROSZ</name>
<sequence length="101" mass="11657">MLKYFLYTIIAWGLLDPHTQGQGFSHSQGPVAYQQPTLAEKIAAHQHQWFTYNSQKETETQEKIDKLESVIESQVQAIQIKMGNEIQALRKLIEHTSEEET</sequence>
<reference evidence="3" key="1">
    <citation type="submission" date="2025-08" db="UniProtKB">
        <authorList>
            <consortium name="RefSeq"/>
        </authorList>
    </citation>
    <scope>IDENTIFICATION</scope>
</reference>
<evidence type="ECO:0000256" key="1">
    <source>
        <dbReference type="SAM" id="SignalP"/>
    </source>
</evidence>
<proteinExistence type="predicted"/>
<gene>
    <name evidence="3" type="primary">LOC139353406</name>
</gene>
<evidence type="ECO:0000313" key="3">
    <source>
        <dbReference type="RefSeq" id="XP_070853681.1"/>
    </source>
</evidence>
<accession>A0ABM4TUM9</accession>
<dbReference type="Proteomes" id="UP001652628">
    <property type="component" value="Chromosome 2L"/>
</dbReference>
<dbReference type="GeneID" id="139353406"/>
<feature type="signal peptide" evidence="1">
    <location>
        <begin position="1"/>
        <end position="21"/>
    </location>
</feature>